<evidence type="ECO:0000313" key="5">
    <source>
        <dbReference type="Proteomes" id="UP000292702"/>
    </source>
</evidence>
<dbReference type="FunFam" id="3.40.50.720:FF:000084">
    <property type="entry name" value="Short-chain dehydrogenase reductase"/>
    <property type="match status" value="1"/>
</dbReference>
<evidence type="ECO:0008006" key="6">
    <source>
        <dbReference type="Google" id="ProtNLM"/>
    </source>
</evidence>
<dbReference type="InterPro" id="IPR002347">
    <property type="entry name" value="SDR_fam"/>
</dbReference>
<dbReference type="InterPro" id="IPR036291">
    <property type="entry name" value="NAD(P)-bd_dom_sf"/>
</dbReference>
<proteinExistence type="inferred from homology"/>
<evidence type="ECO:0000313" key="4">
    <source>
        <dbReference type="EMBL" id="TCD62068.1"/>
    </source>
</evidence>
<comment type="similarity">
    <text evidence="1 3">Belongs to the short-chain dehydrogenases/reductases (SDR) family.</text>
</comment>
<dbReference type="PANTHER" id="PTHR24321:SF8">
    <property type="entry name" value="ESTRADIOL 17-BETA-DEHYDROGENASE 8-RELATED"/>
    <property type="match status" value="1"/>
</dbReference>
<keyword evidence="2" id="KW-0560">Oxidoreductase</keyword>
<organism evidence="4 5">
    <name type="scientific">Steccherinum ochraceum</name>
    <dbReference type="NCBI Taxonomy" id="92696"/>
    <lineage>
        <taxon>Eukaryota</taxon>
        <taxon>Fungi</taxon>
        <taxon>Dikarya</taxon>
        <taxon>Basidiomycota</taxon>
        <taxon>Agaricomycotina</taxon>
        <taxon>Agaricomycetes</taxon>
        <taxon>Polyporales</taxon>
        <taxon>Steccherinaceae</taxon>
        <taxon>Steccherinum</taxon>
    </lineage>
</organism>
<dbReference type="AlphaFoldDB" id="A0A4R0REI3"/>
<dbReference type="PANTHER" id="PTHR24321">
    <property type="entry name" value="DEHYDROGENASES, SHORT CHAIN"/>
    <property type="match status" value="1"/>
</dbReference>
<dbReference type="PRINTS" id="PR00080">
    <property type="entry name" value="SDRFAMILY"/>
</dbReference>
<dbReference type="GO" id="GO:0016491">
    <property type="term" value="F:oxidoreductase activity"/>
    <property type="evidence" value="ECO:0007669"/>
    <property type="project" value="UniProtKB-KW"/>
</dbReference>
<dbReference type="PRINTS" id="PR00081">
    <property type="entry name" value="GDHRDH"/>
</dbReference>
<dbReference type="Pfam" id="PF00106">
    <property type="entry name" value="adh_short"/>
    <property type="match status" value="1"/>
</dbReference>
<protein>
    <recommendedName>
        <fullName evidence="6">Diacetyl reductase [(S)-acetoin forming]</fullName>
    </recommendedName>
</protein>
<sequence length="317" mass="34537">MAHPSPIKPALGRSAFVTGGAQGIGRAISCRLARDGYDVSIADIPPQKEKAQEVIKEIESYGRRAIFVTVDVRDAKQIEAAIAETVEKLGPNLFVSVANAGVTQVRPLLECTPEFIENEVRINVLGFMNTHIYAAKQMVKQGFGGRILGAGSIASYRTAENLSPYGATKFAVRGFTEASAKEWAQYGIRVNAYGPGIVDTPMWDHIDAELAKIENISIGEAKAQRVKREVKLGRIQEPEDVAKLVSFLASEEGEYITGQTIKTCGDSQGYRRSKSIPNIAIASILANEYADCRKLLHIRPGNAVNQKWGEMEPPYSA</sequence>
<dbReference type="OrthoDB" id="498125at2759"/>
<evidence type="ECO:0000256" key="3">
    <source>
        <dbReference type="RuleBase" id="RU000363"/>
    </source>
</evidence>
<keyword evidence="5" id="KW-1185">Reference proteome</keyword>
<dbReference type="Proteomes" id="UP000292702">
    <property type="component" value="Unassembled WGS sequence"/>
</dbReference>
<name>A0A4R0REI3_9APHY</name>
<dbReference type="STRING" id="92696.A0A4R0REI3"/>
<evidence type="ECO:0000256" key="2">
    <source>
        <dbReference type="ARBA" id="ARBA00023002"/>
    </source>
</evidence>
<reference evidence="4 5" key="1">
    <citation type="submission" date="2018-11" db="EMBL/GenBank/DDBJ databases">
        <title>Genome assembly of Steccherinum ochraceum LE-BIN_3174, the white-rot fungus of the Steccherinaceae family (The Residual Polyporoid clade, Polyporales, Basidiomycota).</title>
        <authorList>
            <person name="Fedorova T.V."/>
            <person name="Glazunova O.A."/>
            <person name="Landesman E.O."/>
            <person name="Moiseenko K.V."/>
            <person name="Psurtseva N.V."/>
            <person name="Savinova O.S."/>
            <person name="Shakhova N.V."/>
            <person name="Tyazhelova T.V."/>
            <person name="Vasina D.V."/>
        </authorList>
    </citation>
    <scope>NUCLEOTIDE SEQUENCE [LARGE SCALE GENOMIC DNA]</scope>
    <source>
        <strain evidence="4 5">LE-BIN_3174</strain>
    </source>
</reference>
<gene>
    <name evidence="4" type="ORF">EIP91_007508</name>
</gene>
<dbReference type="EMBL" id="RWJN01000405">
    <property type="protein sequence ID" value="TCD62068.1"/>
    <property type="molecule type" value="Genomic_DNA"/>
</dbReference>
<accession>A0A4R0REI3</accession>
<comment type="caution">
    <text evidence="4">The sequence shown here is derived from an EMBL/GenBank/DDBJ whole genome shotgun (WGS) entry which is preliminary data.</text>
</comment>
<dbReference type="SUPFAM" id="SSF51735">
    <property type="entry name" value="NAD(P)-binding Rossmann-fold domains"/>
    <property type="match status" value="1"/>
</dbReference>
<evidence type="ECO:0000256" key="1">
    <source>
        <dbReference type="ARBA" id="ARBA00006484"/>
    </source>
</evidence>
<dbReference type="Gene3D" id="3.40.50.720">
    <property type="entry name" value="NAD(P)-binding Rossmann-like Domain"/>
    <property type="match status" value="1"/>
</dbReference>